<gene>
    <name evidence="1" type="ORF">psyc5s11_18420</name>
</gene>
<sequence>MWTAEILGIDGVLVNNFDGERIYGAGEYDPPGGWVDFVINSRTGKRVLNCFLAREL</sequence>
<protein>
    <submittedName>
        <fullName evidence="1">Uncharacterized protein</fullName>
    </submittedName>
</protein>
<evidence type="ECO:0000313" key="1">
    <source>
        <dbReference type="EMBL" id="BCZ45775.1"/>
    </source>
</evidence>
<dbReference type="Proteomes" id="UP000824633">
    <property type="component" value="Chromosome"/>
</dbReference>
<accession>A0ABN6IUB2</accession>
<proteinExistence type="predicted"/>
<organism evidence="1 2">
    <name type="scientific">Clostridium gelidum</name>
    <dbReference type="NCBI Taxonomy" id="704125"/>
    <lineage>
        <taxon>Bacteria</taxon>
        <taxon>Bacillati</taxon>
        <taxon>Bacillota</taxon>
        <taxon>Clostridia</taxon>
        <taxon>Eubacteriales</taxon>
        <taxon>Clostridiaceae</taxon>
        <taxon>Clostridium</taxon>
    </lineage>
</organism>
<name>A0ABN6IUB2_9CLOT</name>
<evidence type="ECO:0000313" key="2">
    <source>
        <dbReference type="Proteomes" id="UP000824633"/>
    </source>
</evidence>
<dbReference type="EMBL" id="AP024849">
    <property type="protein sequence ID" value="BCZ45775.1"/>
    <property type="molecule type" value="Genomic_DNA"/>
</dbReference>
<keyword evidence="2" id="KW-1185">Reference proteome</keyword>
<reference evidence="2" key="1">
    <citation type="submission" date="2021-07" db="EMBL/GenBank/DDBJ databases">
        <title>Complete genome sequencing of a Clostridium isolate.</title>
        <authorList>
            <person name="Ueki A."/>
            <person name="Tonouchi A."/>
        </authorList>
    </citation>
    <scope>NUCLEOTIDE SEQUENCE [LARGE SCALE GENOMIC DNA]</scope>
    <source>
        <strain evidence="2">C5S11</strain>
    </source>
</reference>